<dbReference type="InterPro" id="IPR011322">
    <property type="entry name" value="N-reg_PII-like_a/b"/>
</dbReference>
<dbReference type="SUPFAM" id="SSF54913">
    <property type="entry name" value="GlnB-like"/>
    <property type="match status" value="1"/>
</dbReference>
<dbReference type="EMBL" id="CP136920">
    <property type="protein sequence ID" value="WOO40010.1"/>
    <property type="molecule type" value="Genomic_DNA"/>
</dbReference>
<dbReference type="AlphaFoldDB" id="A0AAQ3L664"/>
<sequence length="105" mass="12399">MSKLMVGWTTVANEDDADKLARNLLNHKLAACVQVDPPIRSYYNWEGTMHCDTEYRLKIKFVTKDEAHLMEWLKKHHPYTIPQWYAMEASTLPAYLKWAIETTER</sequence>
<keyword evidence="3" id="KW-1185">Reference proteome</keyword>
<gene>
    <name evidence="2" type="primary">cutA</name>
    <name evidence="2" type="ORF">RZN69_15410</name>
</gene>
<dbReference type="PANTHER" id="PTHR23419">
    <property type="entry name" value="DIVALENT CATION TOLERANCE CUTA-RELATED"/>
    <property type="match status" value="1"/>
</dbReference>
<name>A0AAQ3L664_9BACT</name>
<organism evidence="2 3">
    <name type="scientific">Rubellicoccus peritrichatus</name>
    <dbReference type="NCBI Taxonomy" id="3080537"/>
    <lineage>
        <taxon>Bacteria</taxon>
        <taxon>Pseudomonadati</taxon>
        <taxon>Verrucomicrobiota</taxon>
        <taxon>Opitutia</taxon>
        <taxon>Puniceicoccales</taxon>
        <taxon>Cerasicoccaceae</taxon>
        <taxon>Rubellicoccus</taxon>
    </lineage>
</organism>
<comment type="similarity">
    <text evidence="1">Belongs to the CutA family.</text>
</comment>
<protein>
    <submittedName>
        <fullName evidence="2">Divalent-cation tolerance protein CutA</fullName>
    </submittedName>
</protein>
<reference evidence="2 3" key="1">
    <citation type="submission" date="2023-10" db="EMBL/GenBank/DDBJ databases">
        <title>Rubellicoccus peritrichatus gen. nov., sp. nov., isolated from an algae of coral reef tank.</title>
        <authorList>
            <person name="Luo J."/>
        </authorList>
    </citation>
    <scope>NUCLEOTIDE SEQUENCE [LARGE SCALE GENOMIC DNA]</scope>
    <source>
        <strain evidence="2 3">CR14</strain>
    </source>
</reference>
<evidence type="ECO:0000313" key="2">
    <source>
        <dbReference type="EMBL" id="WOO40010.1"/>
    </source>
</evidence>
<dbReference type="PANTHER" id="PTHR23419:SF8">
    <property type="entry name" value="FI09726P"/>
    <property type="match status" value="1"/>
</dbReference>
<dbReference type="Pfam" id="PF03091">
    <property type="entry name" value="CutA1"/>
    <property type="match status" value="1"/>
</dbReference>
<dbReference type="GO" id="GO:0010038">
    <property type="term" value="P:response to metal ion"/>
    <property type="evidence" value="ECO:0007669"/>
    <property type="project" value="InterPro"/>
</dbReference>
<dbReference type="GO" id="GO:0005507">
    <property type="term" value="F:copper ion binding"/>
    <property type="evidence" value="ECO:0007669"/>
    <property type="project" value="TreeGrafter"/>
</dbReference>
<dbReference type="InterPro" id="IPR004323">
    <property type="entry name" value="Ion_tolerance_CutA"/>
</dbReference>
<dbReference type="Gene3D" id="3.30.70.120">
    <property type="match status" value="1"/>
</dbReference>
<accession>A0AAQ3L664</accession>
<dbReference type="InterPro" id="IPR015867">
    <property type="entry name" value="N-reg_PII/ATP_PRibTrfase_C"/>
</dbReference>
<dbReference type="KEGG" id="puo:RZN69_15410"/>
<evidence type="ECO:0000313" key="3">
    <source>
        <dbReference type="Proteomes" id="UP001304300"/>
    </source>
</evidence>
<evidence type="ECO:0000256" key="1">
    <source>
        <dbReference type="ARBA" id="ARBA00010169"/>
    </source>
</evidence>
<proteinExistence type="inferred from homology"/>
<dbReference type="Proteomes" id="UP001304300">
    <property type="component" value="Chromosome"/>
</dbReference>
<dbReference type="RefSeq" id="WP_317832093.1">
    <property type="nucleotide sequence ID" value="NZ_CP136920.1"/>
</dbReference>